<feature type="domain" description="JmjC" evidence="6">
    <location>
        <begin position="96"/>
        <end position="224"/>
    </location>
</feature>
<sequence>MAGMFGDISVEEFLRDYWQKKPLLIRNAFPNFQSPITQDELAGLACETDTARIVIEQGGAHPWEVRHGAFDDDDFSNLPETHWTLLVNDTDQHLPELKAVMEPFRFIPDWRIDDLMISFAVEGGSVGPHVDAYDVFLLQAQGQRRWQITTQPAHPDNFLPDLELRIMSDFQAEQEWVVEPGDLLYLPPNVPHYGVALNECMTYSVGFRAPSQADMLEKLLEDSLDDERLKQRFSDTERQQQGNPGELTATDMDRLVDFLVDALPQDEQSLQLWLGKYLTSPKANAPQPEGESVSRAELSRLIRQKKKFEKALDARLMYFLSNNSLHLFTNGNHHELATQHLQFIEYLCKSAVLLPKEYAHFLTETVYFDTLQELLETGIFTTRK</sequence>
<dbReference type="InterPro" id="IPR039994">
    <property type="entry name" value="NO66-like"/>
</dbReference>
<gene>
    <name evidence="7" type="ORF">BWK73_42665</name>
</gene>
<keyword evidence="4" id="KW-0560">Oxidoreductase</keyword>
<dbReference type="PROSITE" id="PS51184">
    <property type="entry name" value="JMJC"/>
    <property type="match status" value="1"/>
</dbReference>
<dbReference type="Pfam" id="PF20514">
    <property type="entry name" value="WHD_ROXA"/>
    <property type="match status" value="1"/>
</dbReference>
<protein>
    <submittedName>
        <fullName evidence="7">Cupin</fullName>
    </submittedName>
</protein>
<evidence type="ECO:0000313" key="7">
    <source>
        <dbReference type="EMBL" id="OQX02450.1"/>
    </source>
</evidence>
<organism evidence="7 8">
    <name type="scientific">Thiothrix lacustris</name>
    <dbReference type="NCBI Taxonomy" id="525917"/>
    <lineage>
        <taxon>Bacteria</taxon>
        <taxon>Pseudomonadati</taxon>
        <taxon>Pseudomonadota</taxon>
        <taxon>Gammaproteobacteria</taxon>
        <taxon>Thiotrichales</taxon>
        <taxon>Thiotrichaceae</taxon>
        <taxon>Thiothrix</taxon>
    </lineage>
</organism>
<evidence type="ECO:0000313" key="8">
    <source>
        <dbReference type="Proteomes" id="UP000192491"/>
    </source>
</evidence>
<accession>A0A1Y1QC67</accession>
<evidence type="ECO:0000256" key="2">
    <source>
        <dbReference type="ARBA" id="ARBA00022723"/>
    </source>
</evidence>
<evidence type="ECO:0000256" key="3">
    <source>
        <dbReference type="ARBA" id="ARBA00022964"/>
    </source>
</evidence>
<dbReference type="Gene3D" id="3.40.366.30">
    <property type="entry name" value="50S ribosomal protein L16 arginine hydroxylase, Chain A, Domain 2"/>
    <property type="match status" value="1"/>
</dbReference>
<keyword evidence="5" id="KW-0408">Iron</keyword>
<dbReference type="PANTHER" id="PTHR13096">
    <property type="entry name" value="MINA53 MYC INDUCED NUCLEAR ANTIGEN"/>
    <property type="match status" value="1"/>
</dbReference>
<dbReference type="SMART" id="SM00558">
    <property type="entry name" value="JmjC"/>
    <property type="match status" value="1"/>
</dbReference>
<dbReference type="Proteomes" id="UP000192491">
    <property type="component" value="Unassembled WGS sequence"/>
</dbReference>
<keyword evidence="2" id="KW-0479">Metal-binding</keyword>
<comment type="caution">
    <text evidence="7">The sequence shown here is derived from an EMBL/GenBank/DDBJ whole genome shotgun (WGS) entry which is preliminary data.</text>
</comment>
<dbReference type="GO" id="GO:0016706">
    <property type="term" value="F:2-oxoglutarate-dependent dioxygenase activity"/>
    <property type="evidence" value="ECO:0007669"/>
    <property type="project" value="TreeGrafter"/>
</dbReference>
<evidence type="ECO:0000256" key="4">
    <source>
        <dbReference type="ARBA" id="ARBA00023002"/>
    </source>
</evidence>
<dbReference type="EMBL" id="MTEJ01000484">
    <property type="protein sequence ID" value="OQX02450.1"/>
    <property type="molecule type" value="Genomic_DNA"/>
</dbReference>
<evidence type="ECO:0000259" key="6">
    <source>
        <dbReference type="PROSITE" id="PS51184"/>
    </source>
</evidence>
<dbReference type="GO" id="GO:0046872">
    <property type="term" value="F:metal ion binding"/>
    <property type="evidence" value="ECO:0007669"/>
    <property type="project" value="UniProtKB-KW"/>
</dbReference>
<proteinExistence type="predicted"/>
<reference evidence="7 8" key="1">
    <citation type="submission" date="2017-01" db="EMBL/GenBank/DDBJ databases">
        <title>Novel large sulfur bacteria in the metagenomes of groundwater-fed chemosynthetic microbial mats in the Lake Huron basin.</title>
        <authorList>
            <person name="Sharrar A.M."/>
            <person name="Flood B.E."/>
            <person name="Bailey J.V."/>
            <person name="Jones D.S."/>
            <person name="Biddanda B."/>
            <person name="Ruberg S.A."/>
            <person name="Marcus D.N."/>
            <person name="Dick G.J."/>
        </authorList>
    </citation>
    <scope>NUCLEOTIDE SEQUENCE [LARGE SCALE GENOMIC DNA]</scope>
    <source>
        <strain evidence="7">A8</strain>
    </source>
</reference>
<evidence type="ECO:0000256" key="1">
    <source>
        <dbReference type="ARBA" id="ARBA00001954"/>
    </source>
</evidence>
<comment type="cofactor">
    <cofactor evidence="1">
        <name>Fe(2+)</name>
        <dbReference type="ChEBI" id="CHEBI:29033"/>
    </cofactor>
</comment>
<dbReference type="InterPro" id="IPR046799">
    <property type="entry name" value="ROXA-like_wH"/>
</dbReference>
<keyword evidence="3" id="KW-0223">Dioxygenase</keyword>
<dbReference type="Pfam" id="PF08007">
    <property type="entry name" value="JmjC_2"/>
    <property type="match status" value="1"/>
</dbReference>
<evidence type="ECO:0000256" key="5">
    <source>
        <dbReference type="ARBA" id="ARBA00023004"/>
    </source>
</evidence>
<dbReference type="Gene3D" id="2.60.120.650">
    <property type="entry name" value="Cupin"/>
    <property type="match status" value="1"/>
</dbReference>
<name>A0A1Y1QC67_9GAMM</name>
<dbReference type="PANTHER" id="PTHR13096:SF8">
    <property type="entry name" value="RIBOSOMAL OXYGENASE 1"/>
    <property type="match status" value="1"/>
</dbReference>
<dbReference type="AlphaFoldDB" id="A0A1Y1QC67"/>
<dbReference type="SUPFAM" id="SSF51197">
    <property type="entry name" value="Clavaminate synthase-like"/>
    <property type="match status" value="1"/>
</dbReference>
<dbReference type="InterPro" id="IPR003347">
    <property type="entry name" value="JmjC_dom"/>
</dbReference>